<dbReference type="InterPro" id="IPR003591">
    <property type="entry name" value="Leu-rich_rpt_typical-subtyp"/>
</dbReference>
<accession>A0A0E0FQ18</accession>
<feature type="domain" description="Leucine-rich repeat-containing N-terminal plant-type" evidence="14">
    <location>
        <begin position="31"/>
        <end position="72"/>
    </location>
</feature>
<dbReference type="EnsemblPlants" id="ONIVA01G27220.1">
    <property type="protein sequence ID" value="ONIVA01G27220.1"/>
    <property type="gene ID" value="ONIVA01G27220"/>
</dbReference>
<evidence type="ECO:0000256" key="3">
    <source>
        <dbReference type="ARBA" id="ARBA00022614"/>
    </source>
</evidence>
<dbReference type="SUPFAM" id="SSF52058">
    <property type="entry name" value="L domain-like"/>
    <property type="match status" value="2"/>
</dbReference>
<evidence type="ECO:0000256" key="10">
    <source>
        <dbReference type="ARBA" id="ARBA00023136"/>
    </source>
</evidence>
<evidence type="ECO:0000259" key="14">
    <source>
        <dbReference type="Pfam" id="PF08263"/>
    </source>
</evidence>
<dbReference type="Proteomes" id="UP000006591">
    <property type="component" value="Chromosome 1"/>
</dbReference>
<keyword evidence="16" id="KW-1185">Reference proteome</keyword>
<dbReference type="Pfam" id="PF08263">
    <property type="entry name" value="LRRNT_2"/>
    <property type="match status" value="1"/>
</dbReference>
<evidence type="ECO:0000256" key="9">
    <source>
        <dbReference type="ARBA" id="ARBA00022989"/>
    </source>
</evidence>
<dbReference type="InterPro" id="IPR032675">
    <property type="entry name" value="LRR_dom_sf"/>
</dbReference>
<dbReference type="FunFam" id="3.80.10.10:FF:000111">
    <property type="entry name" value="LRR receptor-like serine/threonine-protein kinase ERECTA"/>
    <property type="match status" value="1"/>
</dbReference>
<evidence type="ECO:0000256" key="13">
    <source>
        <dbReference type="SAM" id="SignalP"/>
    </source>
</evidence>
<sequence>MSSINSQFWPLFFLFFLAWQLPRGVFTCTPADRSALSGFSDSLDAGIAAWPGGCGGAVNSSSDCCRWPGVHCRLFGASELRVVRLDLAGRGLAGGLNLQGGSLARLEKLSFLNLSLNSLHGPIPPELLLRMPRLRVLDLSHNSFTGELGDAAASSDPGYSELVHLDVSFNSLSVLRDGVFRRLPRLRNFSAESNLLARTVPHTLSSCSELEHLNMENNSLHGALDLNFTRLPRLRAVRLGWNLLRGRIPASLSHCRHLRVVNLRRNFLSGPVPSAFRRLQSMAFFNVGNNSITGIAQALQVLQDCRALSVLILTMNFHGEEMPAGGDGGDTGGVRGFPRLQLLGIASCALRGAVPPWLRVSAHLTVLDLSWNRLTGTVPPWLGGFDALYRIDLSGNALTGDIPLALTRLKSLAAGDDMKASQQKLRLSDYGVRLYNWHVDRGELWYDANIPPSLDLSQNGLAGAIPPEIGDMRQLNILNLSCNALSGPIPARLASLASLQALDLSHNELAGEIPASLTGLTFLSCFDVSYNRLRGVIPNVSQFSTFPCSSFAGNPGLHGEYCDGDALGRVGTGANGWWSYDTVGEIFGLPFLLGFADGLVVTVLFAYVMSPYQRTLQGKVGVARN</sequence>
<reference evidence="15" key="1">
    <citation type="submission" date="2015-04" db="UniProtKB">
        <authorList>
            <consortium name="EnsemblPlants"/>
        </authorList>
    </citation>
    <scope>IDENTIFICATION</scope>
    <source>
        <strain evidence="15">SL10</strain>
    </source>
</reference>
<organism evidence="15">
    <name type="scientific">Oryza nivara</name>
    <name type="common">Indian wild rice</name>
    <name type="synonym">Oryza sativa f. spontanea</name>
    <dbReference type="NCBI Taxonomy" id="4536"/>
    <lineage>
        <taxon>Eukaryota</taxon>
        <taxon>Viridiplantae</taxon>
        <taxon>Streptophyta</taxon>
        <taxon>Embryophyta</taxon>
        <taxon>Tracheophyta</taxon>
        <taxon>Spermatophyta</taxon>
        <taxon>Magnoliopsida</taxon>
        <taxon>Liliopsida</taxon>
        <taxon>Poales</taxon>
        <taxon>Poaceae</taxon>
        <taxon>BOP clade</taxon>
        <taxon>Oryzoideae</taxon>
        <taxon>Oryzeae</taxon>
        <taxon>Oryzinae</taxon>
        <taxon>Oryza</taxon>
    </lineage>
</organism>
<keyword evidence="13" id="KW-0732">Signal</keyword>
<dbReference type="OMA" id="GLHGEYC"/>
<dbReference type="HOGENOM" id="CLU_000288_22_9_1"/>
<keyword evidence="11" id="KW-0325">Glycoprotein</keyword>
<evidence type="ECO:0000313" key="16">
    <source>
        <dbReference type="Proteomes" id="UP000006591"/>
    </source>
</evidence>
<dbReference type="GO" id="GO:0016020">
    <property type="term" value="C:membrane"/>
    <property type="evidence" value="ECO:0007669"/>
    <property type="project" value="UniProtKB-SubCell"/>
</dbReference>
<name>A0A0E0FQ18_ORYNI</name>
<comment type="subcellular location">
    <subcellularLocation>
        <location evidence="1">Membrane</location>
        <topology evidence="1">Single-pass membrane protein</topology>
    </subcellularLocation>
</comment>
<dbReference type="PANTHER" id="PTHR48065:SF69">
    <property type="entry name" value="OS07G0466500 PROTEIN"/>
    <property type="match status" value="1"/>
</dbReference>
<dbReference type="Pfam" id="PF13855">
    <property type="entry name" value="LRR_8"/>
    <property type="match status" value="2"/>
</dbReference>
<dbReference type="InterPro" id="IPR001611">
    <property type="entry name" value="Leu-rich_rpt"/>
</dbReference>
<dbReference type="GO" id="GO:0005524">
    <property type="term" value="F:ATP binding"/>
    <property type="evidence" value="ECO:0007669"/>
    <property type="project" value="UniProtKB-KW"/>
</dbReference>
<keyword evidence="7" id="KW-0547">Nucleotide-binding</keyword>
<protein>
    <recommendedName>
        <fullName evidence="14">Leucine-rich repeat-containing N-terminal plant-type domain-containing protein</fullName>
    </recommendedName>
</protein>
<evidence type="ECO:0000256" key="2">
    <source>
        <dbReference type="ARBA" id="ARBA00009592"/>
    </source>
</evidence>
<evidence type="ECO:0000256" key="6">
    <source>
        <dbReference type="ARBA" id="ARBA00022737"/>
    </source>
</evidence>
<dbReference type="FunFam" id="3.80.10.10:FF:001493">
    <property type="entry name" value="Phytosulfokine receptor 1"/>
    <property type="match status" value="1"/>
</dbReference>
<keyword evidence="6" id="KW-0677">Repeat</keyword>
<keyword evidence="5 12" id="KW-0812">Transmembrane</keyword>
<reference evidence="15" key="2">
    <citation type="submission" date="2018-04" db="EMBL/GenBank/DDBJ databases">
        <title>OnivRS2 (Oryza nivara Reference Sequence Version 2).</title>
        <authorList>
            <person name="Zhang J."/>
            <person name="Kudrna D."/>
            <person name="Lee S."/>
            <person name="Talag J."/>
            <person name="Rajasekar S."/>
            <person name="Welchert J."/>
            <person name="Hsing Y.-I."/>
            <person name="Wing R.A."/>
        </authorList>
    </citation>
    <scope>NUCLEOTIDE SEQUENCE [LARGE SCALE GENOMIC DNA]</scope>
</reference>
<evidence type="ECO:0000256" key="1">
    <source>
        <dbReference type="ARBA" id="ARBA00004167"/>
    </source>
</evidence>
<dbReference type="Pfam" id="PF00560">
    <property type="entry name" value="LRR_1"/>
    <property type="match status" value="3"/>
</dbReference>
<evidence type="ECO:0000256" key="8">
    <source>
        <dbReference type="ARBA" id="ARBA00022840"/>
    </source>
</evidence>
<keyword evidence="9 12" id="KW-1133">Transmembrane helix</keyword>
<feature type="signal peptide" evidence="13">
    <location>
        <begin position="1"/>
        <end position="27"/>
    </location>
</feature>
<dbReference type="PANTHER" id="PTHR48065">
    <property type="entry name" value="OS10G0469600 PROTEIN"/>
    <property type="match status" value="1"/>
</dbReference>
<evidence type="ECO:0000256" key="7">
    <source>
        <dbReference type="ARBA" id="ARBA00022741"/>
    </source>
</evidence>
<feature type="transmembrane region" description="Helical" evidence="12">
    <location>
        <begin position="587"/>
        <end position="609"/>
    </location>
</feature>
<dbReference type="InterPro" id="IPR013210">
    <property type="entry name" value="LRR_N_plant-typ"/>
</dbReference>
<comment type="similarity">
    <text evidence="2">Belongs to the RLP family.</text>
</comment>
<dbReference type="STRING" id="4536.A0A0E0FQ18"/>
<dbReference type="PRINTS" id="PR00019">
    <property type="entry name" value="LEURICHRPT"/>
</dbReference>
<dbReference type="Gene3D" id="3.80.10.10">
    <property type="entry name" value="Ribonuclease Inhibitor"/>
    <property type="match status" value="4"/>
</dbReference>
<feature type="chain" id="PRO_5002359367" description="Leucine-rich repeat-containing N-terminal plant-type domain-containing protein" evidence="13">
    <location>
        <begin position="28"/>
        <end position="625"/>
    </location>
</feature>
<keyword evidence="3" id="KW-0433">Leucine-rich repeat</keyword>
<evidence type="ECO:0000256" key="12">
    <source>
        <dbReference type="SAM" id="Phobius"/>
    </source>
</evidence>
<keyword evidence="10 12" id="KW-0472">Membrane</keyword>
<evidence type="ECO:0000256" key="11">
    <source>
        <dbReference type="ARBA" id="ARBA00023180"/>
    </source>
</evidence>
<keyword evidence="4" id="KW-1070">Brassinosteroid signaling pathway</keyword>
<dbReference type="Gramene" id="ONIVA01G27220.1">
    <property type="protein sequence ID" value="ONIVA01G27220.1"/>
    <property type="gene ID" value="ONIVA01G27220"/>
</dbReference>
<dbReference type="SMART" id="SM00369">
    <property type="entry name" value="LRR_TYP"/>
    <property type="match status" value="6"/>
</dbReference>
<evidence type="ECO:0000256" key="4">
    <source>
        <dbReference type="ARBA" id="ARBA00022626"/>
    </source>
</evidence>
<dbReference type="eggNOG" id="ENOG502RWC9">
    <property type="taxonomic scope" value="Eukaryota"/>
</dbReference>
<proteinExistence type="inferred from homology"/>
<keyword evidence="8" id="KW-0067">ATP-binding</keyword>
<dbReference type="AlphaFoldDB" id="A0A0E0FQ18"/>
<dbReference type="GO" id="GO:0009742">
    <property type="term" value="P:brassinosteroid mediated signaling pathway"/>
    <property type="evidence" value="ECO:0007669"/>
    <property type="project" value="UniProtKB-KW"/>
</dbReference>
<evidence type="ECO:0000256" key="5">
    <source>
        <dbReference type="ARBA" id="ARBA00022692"/>
    </source>
</evidence>
<evidence type="ECO:0000313" key="15">
    <source>
        <dbReference type="EnsemblPlants" id="ONIVA01G27220.1"/>
    </source>
</evidence>